<dbReference type="AlphaFoldDB" id="A0A1F7WJN7"/>
<feature type="modified residue" description="Pyruvic acid (Ser); by autocatalysis" evidence="11">
    <location>
        <position position="176"/>
    </location>
</feature>
<evidence type="ECO:0000313" key="12">
    <source>
        <dbReference type="EMBL" id="OGM03044.1"/>
    </source>
</evidence>
<dbReference type="Pfam" id="PF02666">
    <property type="entry name" value="PS_Dcarbxylase"/>
    <property type="match status" value="1"/>
</dbReference>
<dbReference type="Proteomes" id="UP000178735">
    <property type="component" value="Unassembled WGS sequence"/>
</dbReference>
<keyword evidence="7 11" id="KW-0594">Phospholipid biosynthesis</keyword>
<evidence type="ECO:0000256" key="9">
    <source>
        <dbReference type="ARBA" id="ARBA00023264"/>
    </source>
</evidence>
<feature type="active site" description="Schiff-base intermediate with substrate; via pyruvic acid" evidence="11">
    <location>
        <position position="176"/>
    </location>
</feature>
<comment type="caution">
    <text evidence="11">Lacks conserved residue(s) required for the propagation of feature annotation.</text>
</comment>
<evidence type="ECO:0000256" key="10">
    <source>
        <dbReference type="ARBA" id="ARBA00023317"/>
    </source>
</evidence>
<dbReference type="NCBIfam" id="NF003685">
    <property type="entry name" value="PRK05305.2-5"/>
    <property type="match status" value="1"/>
</dbReference>
<dbReference type="HAMAP" id="MF_00664">
    <property type="entry name" value="PS_decarb_PSD_A"/>
    <property type="match status" value="1"/>
</dbReference>
<sequence>MKIVKDGYPFIIFSVLAGFVTRRFSRLLSNLFYIFAGFCAFFFRDPAREYCEDDNKIYSPADGSLVAVEECEETEYIKGPAYKIAIFMSIFNVHINRAPISGTVDMVSYRPGSFDAAFNPRASFDNEMNVIGIQNSKIKVMVKQIAGFVARRIVCDVAEGDMLTQTDRFGMIKFSSRVEIFIPKRDDIKINVTLAEPVRGGQTVIAEFIK</sequence>
<dbReference type="NCBIfam" id="NF003678">
    <property type="entry name" value="PRK05305.1-2"/>
    <property type="match status" value="1"/>
</dbReference>
<evidence type="ECO:0000256" key="3">
    <source>
        <dbReference type="ARBA" id="ARBA00022793"/>
    </source>
</evidence>
<keyword evidence="9 11" id="KW-1208">Phospholipid metabolism</keyword>
<evidence type="ECO:0000256" key="7">
    <source>
        <dbReference type="ARBA" id="ARBA00023209"/>
    </source>
</evidence>
<keyword evidence="3 11" id="KW-0210">Decarboxylase</keyword>
<feature type="chain" id="PRO_5023349497" description="Phosphatidylserine decarboxylase alpha chain" evidence="11">
    <location>
        <begin position="176"/>
        <end position="210"/>
    </location>
</feature>
<name>A0A1F7WJN7_9BACT</name>
<dbReference type="PANTHER" id="PTHR35809:SF1">
    <property type="entry name" value="ARCHAETIDYLSERINE DECARBOXYLASE PROENZYME-RELATED"/>
    <property type="match status" value="1"/>
</dbReference>
<protein>
    <recommendedName>
        <fullName evidence="11">Phosphatidylserine decarboxylase proenzyme</fullName>
        <ecNumber evidence="11">4.1.1.65</ecNumber>
    </recommendedName>
    <component>
        <recommendedName>
            <fullName evidence="11">Phosphatidylserine decarboxylase alpha chain</fullName>
        </recommendedName>
    </component>
    <component>
        <recommendedName>
            <fullName evidence="11">Phosphatidylserine decarboxylase beta chain</fullName>
        </recommendedName>
    </component>
</protein>
<dbReference type="UniPathway" id="UPA00558">
    <property type="reaction ID" value="UER00616"/>
</dbReference>
<gene>
    <name evidence="11" type="primary">psd</name>
    <name evidence="12" type="ORF">A2008_11510</name>
</gene>
<evidence type="ECO:0000256" key="1">
    <source>
        <dbReference type="ARBA" id="ARBA00022475"/>
    </source>
</evidence>
<keyword evidence="6 11" id="KW-0865">Zymogen</keyword>
<dbReference type="GO" id="GO:0004609">
    <property type="term" value="F:phosphatidylserine decarboxylase activity"/>
    <property type="evidence" value="ECO:0007669"/>
    <property type="project" value="UniProtKB-UniRule"/>
</dbReference>
<keyword evidence="2 11" id="KW-0444">Lipid biosynthesis</keyword>
<feature type="chain" id="PRO_5023349498" description="Phosphatidylserine decarboxylase beta chain" evidence="11">
    <location>
        <begin position="1"/>
        <end position="175"/>
    </location>
</feature>
<comment type="caution">
    <text evidence="12">The sequence shown here is derived from an EMBL/GenBank/DDBJ whole genome shotgun (WGS) entry which is preliminary data.</text>
</comment>
<comment type="pathway">
    <text evidence="11">Phospholipid metabolism; phosphatidylethanolamine biosynthesis; phosphatidylethanolamine from CDP-diacylglycerol: step 2/2.</text>
</comment>
<keyword evidence="8 11" id="KW-0456">Lyase</keyword>
<evidence type="ECO:0000256" key="6">
    <source>
        <dbReference type="ARBA" id="ARBA00023145"/>
    </source>
</evidence>
<comment type="cofactor">
    <cofactor evidence="11">
        <name>pyruvate</name>
        <dbReference type="ChEBI" id="CHEBI:15361"/>
    </cofactor>
    <text evidence="11">Binds 1 pyruvoyl group covalently per subunit.</text>
</comment>
<dbReference type="PANTHER" id="PTHR35809">
    <property type="entry name" value="ARCHAETIDYLSERINE DECARBOXYLASE PROENZYME-RELATED"/>
    <property type="match status" value="1"/>
</dbReference>
<proteinExistence type="inferred from homology"/>
<comment type="PTM">
    <text evidence="11">Is synthesized initially as an inactive proenzyme. Formation of the active enzyme involves a self-maturation process in which the active site pyruvoyl group is generated from an internal serine residue via an autocatalytic post-translational modification. Two non-identical subunits are generated from the proenzyme in this reaction, and the pyruvate is formed at the N-terminus of the alpha chain, which is derived from the carboxyl end of the proenzyme. The post-translation cleavage follows an unusual pathway, termed non-hydrolytic serinolysis, in which the side chain hydroxyl group of the serine supplies its oxygen atom to form the C-terminus of the beta chain, while the remainder of the serine residue undergoes an oxidative deamination to produce ammonia and the pyruvoyl prosthetic group on the alpha chain.</text>
</comment>
<reference evidence="12 13" key="1">
    <citation type="journal article" date="2016" name="Nat. Commun.">
        <title>Thousands of microbial genomes shed light on interconnected biogeochemical processes in an aquifer system.</title>
        <authorList>
            <person name="Anantharaman K."/>
            <person name="Brown C.T."/>
            <person name="Hug L.A."/>
            <person name="Sharon I."/>
            <person name="Castelle C.J."/>
            <person name="Probst A.J."/>
            <person name="Thomas B.C."/>
            <person name="Singh A."/>
            <person name="Wilkins M.J."/>
            <person name="Karaoz U."/>
            <person name="Brodie E.L."/>
            <person name="Williams K.H."/>
            <person name="Hubbard S.S."/>
            <person name="Banfield J.F."/>
        </authorList>
    </citation>
    <scope>NUCLEOTIDE SEQUENCE [LARGE SCALE GENOMIC DNA]</scope>
</reference>
<accession>A0A1F7WJN7</accession>
<comment type="function">
    <text evidence="11">Catalyzes the formation of phosphatidylethanolamine (PtdEtn) from phosphatidylserine (PtdSer).</text>
</comment>
<keyword evidence="1 11" id="KW-1003">Cell membrane</keyword>
<comment type="subunit">
    <text evidence="11">Heterodimer of a large membrane-associated beta subunit and a small pyruvoyl-containing alpha subunit.</text>
</comment>
<comment type="subcellular location">
    <subcellularLocation>
        <location evidence="11">Cell membrane</location>
        <topology evidence="11">Peripheral membrane protein</topology>
    </subcellularLocation>
</comment>
<keyword evidence="10 11" id="KW-0670">Pyruvate</keyword>
<keyword evidence="5 11" id="KW-0472">Membrane</keyword>
<organism evidence="12 13">
    <name type="scientific">Candidatus Wallbacteria bacterium GWC2_49_35</name>
    <dbReference type="NCBI Taxonomy" id="1817813"/>
    <lineage>
        <taxon>Bacteria</taxon>
        <taxon>Candidatus Walliibacteriota</taxon>
    </lineage>
</organism>
<comment type="similarity">
    <text evidence="11">Belongs to the phosphatidylserine decarboxylase family. PSD-A subfamily.</text>
</comment>
<dbReference type="EC" id="4.1.1.65" evidence="11"/>
<dbReference type="EMBL" id="MGFH01000189">
    <property type="protein sequence ID" value="OGM03044.1"/>
    <property type="molecule type" value="Genomic_DNA"/>
</dbReference>
<evidence type="ECO:0000256" key="4">
    <source>
        <dbReference type="ARBA" id="ARBA00023098"/>
    </source>
</evidence>
<evidence type="ECO:0000256" key="8">
    <source>
        <dbReference type="ARBA" id="ARBA00023239"/>
    </source>
</evidence>
<dbReference type="STRING" id="1817813.A2008_11510"/>
<evidence type="ECO:0000313" key="13">
    <source>
        <dbReference type="Proteomes" id="UP000178735"/>
    </source>
</evidence>
<dbReference type="InterPro" id="IPR033175">
    <property type="entry name" value="PSD-A"/>
</dbReference>
<evidence type="ECO:0000256" key="11">
    <source>
        <dbReference type="HAMAP-Rule" id="MF_00664"/>
    </source>
</evidence>
<dbReference type="InterPro" id="IPR003817">
    <property type="entry name" value="PS_Dcarbxylase"/>
</dbReference>
<evidence type="ECO:0000256" key="5">
    <source>
        <dbReference type="ARBA" id="ARBA00023136"/>
    </source>
</evidence>
<keyword evidence="4 11" id="KW-0443">Lipid metabolism</keyword>
<dbReference type="GO" id="GO:0006646">
    <property type="term" value="P:phosphatidylethanolamine biosynthetic process"/>
    <property type="evidence" value="ECO:0007669"/>
    <property type="project" value="UniProtKB-UniRule"/>
</dbReference>
<evidence type="ECO:0000256" key="2">
    <source>
        <dbReference type="ARBA" id="ARBA00022516"/>
    </source>
</evidence>
<comment type="catalytic activity">
    <reaction evidence="11">
        <text>a 1,2-diacyl-sn-glycero-3-phospho-L-serine + H(+) = a 1,2-diacyl-sn-glycero-3-phosphoethanolamine + CO2</text>
        <dbReference type="Rhea" id="RHEA:20828"/>
        <dbReference type="ChEBI" id="CHEBI:15378"/>
        <dbReference type="ChEBI" id="CHEBI:16526"/>
        <dbReference type="ChEBI" id="CHEBI:57262"/>
        <dbReference type="ChEBI" id="CHEBI:64612"/>
        <dbReference type="EC" id="4.1.1.65"/>
    </reaction>
</comment>
<dbReference type="GO" id="GO:0005886">
    <property type="term" value="C:plasma membrane"/>
    <property type="evidence" value="ECO:0007669"/>
    <property type="project" value="UniProtKB-SubCell"/>
</dbReference>